<protein>
    <submittedName>
        <fullName evidence="1">Phosphonate C-P lyase system protein PhnH</fullName>
    </submittedName>
</protein>
<dbReference type="EMBL" id="NBYO01000001">
    <property type="protein sequence ID" value="OXT02087.1"/>
    <property type="molecule type" value="Genomic_DNA"/>
</dbReference>
<dbReference type="SUPFAM" id="SSF159709">
    <property type="entry name" value="PhnH-like"/>
    <property type="match status" value="1"/>
</dbReference>
<comment type="caution">
    <text evidence="1">The sequence shown here is derived from an EMBL/GenBank/DDBJ whole genome shotgun (WGS) entry which is preliminary data.</text>
</comment>
<dbReference type="Gene3D" id="3.40.50.11310">
    <property type="entry name" value="Bacterial phosphonate metabolism protein PhnH"/>
    <property type="match status" value="1"/>
</dbReference>
<dbReference type="Pfam" id="PF05845">
    <property type="entry name" value="PhnH"/>
    <property type="match status" value="1"/>
</dbReference>
<reference evidence="2" key="1">
    <citation type="journal article" date="2017" name="Int. J. Syst. Evol. Microbiol.">
        <title>Notoacmeibacter marinus gen. nov., sp. nov., isolated from the gut of a limpet and proposal of Notoacmeibacteraceae fam. nov. in the order Rhizobiales of the class Alphaproteobacteria.</title>
        <authorList>
            <person name="Huang Z."/>
            <person name="Guo F."/>
            <person name="Lai Q."/>
        </authorList>
    </citation>
    <scope>NUCLEOTIDE SEQUENCE [LARGE SCALE GENOMIC DNA]</scope>
    <source>
        <strain evidence="2">XMTR2A4</strain>
    </source>
</reference>
<dbReference type="RefSeq" id="WP_094076047.1">
    <property type="nucleotide sequence ID" value="NZ_NBYO01000001.1"/>
</dbReference>
<proteinExistence type="predicted"/>
<name>A0A231V1V0_9HYPH</name>
<gene>
    <name evidence="1" type="ORF">B7H23_03925</name>
</gene>
<evidence type="ECO:0000313" key="2">
    <source>
        <dbReference type="Proteomes" id="UP000215405"/>
    </source>
</evidence>
<accession>A0A231V1V0</accession>
<evidence type="ECO:0000313" key="1">
    <source>
        <dbReference type="EMBL" id="OXT02087.1"/>
    </source>
</evidence>
<dbReference type="Proteomes" id="UP000215405">
    <property type="component" value="Unassembled WGS sequence"/>
</dbReference>
<keyword evidence="1" id="KW-0456">Lyase</keyword>
<dbReference type="PIRSF" id="PIRSF020680">
    <property type="entry name" value="PhnH"/>
    <property type="match status" value="1"/>
</dbReference>
<dbReference type="GO" id="GO:0016829">
    <property type="term" value="F:lyase activity"/>
    <property type="evidence" value="ECO:0007669"/>
    <property type="project" value="UniProtKB-KW"/>
</dbReference>
<organism evidence="1 2">
    <name type="scientific">Notoacmeibacter marinus</name>
    <dbReference type="NCBI Taxonomy" id="1876515"/>
    <lineage>
        <taxon>Bacteria</taxon>
        <taxon>Pseudomonadati</taxon>
        <taxon>Pseudomonadota</taxon>
        <taxon>Alphaproteobacteria</taxon>
        <taxon>Hyphomicrobiales</taxon>
        <taxon>Notoacmeibacteraceae</taxon>
        <taxon>Notoacmeibacter</taxon>
    </lineage>
</organism>
<dbReference type="GO" id="GO:0019634">
    <property type="term" value="P:organic phosphonate metabolic process"/>
    <property type="evidence" value="ECO:0007669"/>
    <property type="project" value="InterPro"/>
</dbReference>
<keyword evidence="2" id="KW-1185">Reference proteome</keyword>
<sequence>MSLSPHHDTNASTLSGGFFDPVRQAQQAFHALMNALARPGTVQPIEAVEAPAALPRLFGTIACTLLDPDTRLFLDPMLAGDPHVAEWMTFQTGTAIVGHESEAMFGMISDSREVELAAFCAGDQAYPDRSTTLCLSVSSFSGGKALRCTGPGIETSHTIAPAGLPADFAEQWAANHVLFPRGVDLFLSCEGEGVIGLPRSIQIASET</sequence>
<dbReference type="AlphaFoldDB" id="A0A231V1V0"/>
<dbReference type="NCBIfam" id="TIGR03292">
    <property type="entry name" value="PhnH_redo"/>
    <property type="match status" value="1"/>
</dbReference>
<dbReference type="InterPro" id="IPR038058">
    <property type="entry name" value="PhnH-like_sp"/>
</dbReference>
<dbReference type="InterPro" id="IPR008772">
    <property type="entry name" value="Phosphonate_metab_PhnH"/>
</dbReference>